<protein>
    <submittedName>
        <fullName evidence="1">Uncharacterized protein</fullName>
    </submittedName>
</protein>
<evidence type="ECO:0000313" key="1">
    <source>
        <dbReference type="EMBL" id="RAP74335.1"/>
    </source>
</evidence>
<dbReference type="Proteomes" id="UP000249260">
    <property type="component" value="Unassembled WGS sequence"/>
</dbReference>
<evidence type="ECO:0000313" key="2">
    <source>
        <dbReference type="Proteomes" id="UP000249260"/>
    </source>
</evidence>
<dbReference type="AlphaFoldDB" id="A0A328U0F9"/>
<name>A0A328U0F9_9BACL</name>
<gene>
    <name evidence="1" type="ORF">DL346_19820</name>
</gene>
<comment type="caution">
    <text evidence="1">The sequence shown here is derived from an EMBL/GenBank/DDBJ whole genome shotgun (WGS) entry which is preliminary data.</text>
</comment>
<proteinExistence type="predicted"/>
<keyword evidence="2" id="KW-1185">Reference proteome</keyword>
<reference evidence="1 2" key="1">
    <citation type="submission" date="2018-06" db="EMBL/GenBank/DDBJ databases">
        <title>Paenibacillus montanisoli sp. nov., isolated from mountain area soil.</title>
        <authorList>
            <person name="Wu M."/>
        </authorList>
    </citation>
    <scope>NUCLEOTIDE SEQUENCE [LARGE SCALE GENOMIC DNA]</scope>
    <source>
        <strain evidence="1 2">RA17</strain>
    </source>
</reference>
<sequence>MLHGHLLAEKSAGEAKEVLHGHLLAEKPAEEVKEVLHGHLLAEKPAEEANEMLYRHLVAEKPVLFERERHCTNDQLPCPPLTRKGFFIPPHFAL</sequence>
<accession>A0A328U0F9</accession>
<dbReference type="EMBL" id="QLUW01000004">
    <property type="protein sequence ID" value="RAP74335.1"/>
    <property type="molecule type" value="Genomic_DNA"/>
</dbReference>
<organism evidence="1 2">
    <name type="scientific">Paenibacillus montanisoli</name>
    <dbReference type="NCBI Taxonomy" id="2081970"/>
    <lineage>
        <taxon>Bacteria</taxon>
        <taxon>Bacillati</taxon>
        <taxon>Bacillota</taxon>
        <taxon>Bacilli</taxon>
        <taxon>Bacillales</taxon>
        <taxon>Paenibacillaceae</taxon>
        <taxon>Paenibacillus</taxon>
    </lineage>
</organism>